<dbReference type="EMBL" id="FPBH01000006">
    <property type="protein sequence ID" value="SFT97730.1"/>
    <property type="molecule type" value="Genomic_DNA"/>
</dbReference>
<dbReference type="AlphaFoldDB" id="A0A1I7CE84"/>
<accession>A0A1I7CE84</accession>
<dbReference type="Proteomes" id="UP000198844">
    <property type="component" value="Unassembled WGS sequence"/>
</dbReference>
<proteinExistence type="predicted"/>
<evidence type="ECO:0000313" key="1">
    <source>
        <dbReference type="EMBL" id="SFT97730.1"/>
    </source>
</evidence>
<dbReference type="OrthoDB" id="9134820at2"/>
<organism evidence="1 2">
    <name type="scientific">Paraburkholderia aspalathi</name>
    <dbReference type="NCBI Taxonomy" id="1324617"/>
    <lineage>
        <taxon>Bacteria</taxon>
        <taxon>Pseudomonadati</taxon>
        <taxon>Pseudomonadota</taxon>
        <taxon>Betaproteobacteria</taxon>
        <taxon>Burkholderiales</taxon>
        <taxon>Burkholderiaceae</taxon>
        <taxon>Paraburkholderia</taxon>
    </lineage>
</organism>
<name>A0A1I7CE84_9BURK</name>
<dbReference type="RefSeq" id="WP_093634581.1">
    <property type="nucleotide sequence ID" value="NZ_FPBH01000006.1"/>
</dbReference>
<evidence type="ECO:0000313" key="2">
    <source>
        <dbReference type="Proteomes" id="UP000198844"/>
    </source>
</evidence>
<reference evidence="1 2" key="1">
    <citation type="submission" date="2016-10" db="EMBL/GenBank/DDBJ databases">
        <authorList>
            <person name="de Groot N.N."/>
        </authorList>
    </citation>
    <scope>NUCLEOTIDE SEQUENCE [LARGE SCALE GENOMIC DNA]</scope>
    <source>
        <strain evidence="1 2">LMG 27731</strain>
    </source>
</reference>
<gene>
    <name evidence="1" type="ORF">SAMN05192563_1006162</name>
</gene>
<protein>
    <submittedName>
        <fullName evidence="1">Uncharacterized protein</fullName>
    </submittedName>
</protein>
<sequence>MTAAELIERLQTAHPDARVMFLPFGADEDELEDVGVAEVFAMPWTLKRCYHDEDVDEFLYSGKPEQARADECGRVEYTSVRVVVLSVDEGFLRSRRYVRSPNGE</sequence>